<proteinExistence type="predicted"/>
<evidence type="ECO:0008006" key="4">
    <source>
        <dbReference type="Google" id="ProtNLM"/>
    </source>
</evidence>
<gene>
    <name evidence="2" type="ORF">AAW00_10645</name>
</gene>
<dbReference type="EMBL" id="LBHB01000002">
    <property type="protein sequence ID" value="KLE34631.1"/>
    <property type="molecule type" value="Genomic_DNA"/>
</dbReference>
<dbReference type="InterPro" id="IPR038695">
    <property type="entry name" value="Saro_0823-like_sf"/>
</dbReference>
<dbReference type="InterPro" id="IPR003795">
    <property type="entry name" value="DUF192"/>
</dbReference>
<dbReference type="AlphaFoldDB" id="A0A0G9MV89"/>
<feature type="signal peptide" evidence="1">
    <location>
        <begin position="1"/>
        <end position="16"/>
    </location>
</feature>
<name>A0A0G9MV89_9SPHN</name>
<keyword evidence="1" id="KW-0732">Signal</keyword>
<dbReference type="PANTHER" id="PTHR37953:SF1">
    <property type="entry name" value="UPF0127 PROTEIN MJ1496"/>
    <property type="match status" value="1"/>
</dbReference>
<organism evidence="2 3">
    <name type="scientific">Aurantiacibacter luteus</name>
    <dbReference type="NCBI Taxonomy" id="1581420"/>
    <lineage>
        <taxon>Bacteria</taxon>
        <taxon>Pseudomonadati</taxon>
        <taxon>Pseudomonadota</taxon>
        <taxon>Alphaproteobacteria</taxon>
        <taxon>Sphingomonadales</taxon>
        <taxon>Erythrobacteraceae</taxon>
        <taxon>Aurantiacibacter</taxon>
    </lineage>
</organism>
<evidence type="ECO:0000313" key="3">
    <source>
        <dbReference type="Proteomes" id="UP000053464"/>
    </source>
</evidence>
<accession>A0A0G9MV89</accession>
<comment type="caution">
    <text evidence="2">The sequence shown here is derived from an EMBL/GenBank/DDBJ whole genome shotgun (WGS) entry which is preliminary data.</text>
</comment>
<keyword evidence="3" id="KW-1185">Reference proteome</keyword>
<sequence length="163" mass="17142">MMAAMAALALAGCSQAAEQTAERETAPTASATTAANAHPLSGLEVVPVTVTTADGTAHTFRAELAASADEQRRGLMFRTEMGPDEGMLFPYAAPQVLSFWMHNTVLPLDLVFIDADRTIINIGAGEPYNETSITSDRPGIAVLELNAGRAAELGIAPGDRVDW</sequence>
<dbReference type="Gene3D" id="2.60.120.1140">
    <property type="entry name" value="Protein of unknown function DUF192"/>
    <property type="match status" value="1"/>
</dbReference>
<evidence type="ECO:0000256" key="1">
    <source>
        <dbReference type="SAM" id="SignalP"/>
    </source>
</evidence>
<dbReference type="Proteomes" id="UP000053464">
    <property type="component" value="Unassembled WGS sequence"/>
</dbReference>
<evidence type="ECO:0000313" key="2">
    <source>
        <dbReference type="EMBL" id="KLE34631.1"/>
    </source>
</evidence>
<dbReference type="STRING" id="1581420.AAW00_10645"/>
<feature type="chain" id="PRO_5002580013" description="DUF192 domain-containing protein" evidence="1">
    <location>
        <begin position="17"/>
        <end position="163"/>
    </location>
</feature>
<protein>
    <recommendedName>
        <fullName evidence="4">DUF192 domain-containing protein</fullName>
    </recommendedName>
</protein>
<dbReference type="PANTHER" id="PTHR37953">
    <property type="entry name" value="UPF0127 PROTEIN MJ1496"/>
    <property type="match status" value="1"/>
</dbReference>
<reference evidence="2 3" key="1">
    <citation type="submission" date="2015-04" db="EMBL/GenBank/DDBJ databases">
        <title>The draft genome sequence of Erythrobacter luteus KA37.</title>
        <authorList>
            <person name="Zhuang L."/>
            <person name="Liu Y."/>
            <person name="Shao Z."/>
        </authorList>
    </citation>
    <scope>NUCLEOTIDE SEQUENCE [LARGE SCALE GENOMIC DNA]</scope>
    <source>
        <strain evidence="2 3">KA37</strain>
    </source>
</reference>
<dbReference type="Pfam" id="PF02643">
    <property type="entry name" value="DUF192"/>
    <property type="match status" value="1"/>
</dbReference>
<dbReference type="PATRIC" id="fig|1581420.6.peg.2179"/>